<proteinExistence type="predicted"/>
<dbReference type="AlphaFoldDB" id="A0A160TKV0"/>
<organism evidence="1">
    <name type="scientific">hydrothermal vent metagenome</name>
    <dbReference type="NCBI Taxonomy" id="652676"/>
    <lineage>
        <taxon>unclassified sequences</taxon>
        <taxon>metagenomes</taxon>
        <taxon>ecological metagenomes</taxon>
    </lineage>
</organism>
<name>A0A160TKV0_9ZZZZ</name>
<accession>A0A160TKV0</accession>
<evidence type="ECO:0000313" key="1">
    <source>
        <dbReference type="EMBL" id="CUS44617.1"/>
    </source>
</evidence>
<gene>
    <name evidence="1" type="ORF">MGWOODY_Smn359</name>
</gene>
<dbReference type="EMBL" id="CZQE01000162">
    <property type="protein sequence ID" value="CUS44617.1"/>
    <property type="molecule type" value="Genomic_DNA"/>
</dbReference>
<reference evidence="1" key="1">
    <citation type="submission" date="2015-10" db="EMBL/GenBank/DDBJ databases">
        <authorList>
            <person name="Gilbert D.G."/>
        </authorList>
    </citation>
    <scope>NUCLEOTIDE SEQUENCE</scope>
</reference>
<protein>
    <submittedName>
        <fullName evidence="1">Uncharacterized protein</fullName>
    </submittedName>
</protein>
<sequence>MGVEPDKINASVRALSDAAYANGMITNGLGTITTDELHAYEEGLNSDAERLYLNWGEPRAVERLIATARALSGVVQKNPVGHLHFASNWYGGKKMYREGPWEWQKPYSFTVMHAPILIGLYNGNPAARGLVTGTIDGWMAHGRQDKDGNWAYPNEINWRTDAERAGDGGGVSTPLQSAWAAWRFTGDEKYLRPVLGRTVKGGPASLADINENAVDALGRQKDWGAALTAKATGGGAYERYAAWNATGDTKWLDALHADAIADKTQHQYMYTEGHWWSDRVDQPNEILQRERLGGIALRRNQTWPGNSVSWRFAEAGAAERVAILVPGAAMDKFKVIAWNTSGRPQKADMTAWNVTAGRWKMTGPVGASEIALERSASLPLVFAPGENVFEFALVAPGLPTERRADLGIGIDDIAVTKRVVTVTVHSLGAIDAPGGTLSLEDGAGRVLATALVPPLAAPLDLQPKTAKVKLIMPAGAARVRIALAGNAPETTLLNNVVALPAK</sequence>